<feature type="transmembrane region" description="Helical" evidence="1">
    <location>
        <begin position="36"/>
        <end position="64"/>
    </location>
</feature>
<evidence type="ECO:0000256" key="1">
    <source>
        <dbReference type="SAM" id="Phobius"/>
    </source>
</evidence>
<accession>A0AAW8SW01</accession>
<keyword evidence="1" id="KW-1133">Transmembrane helix</keyword>
<comment type="caution">
    <text evidence="2">The sequence shown here is derived from an EMBL/GenBank/DDBJ whole genome shotgun (WGS) entry which is preliminary data.</text>
</comment>
<name>A0AAW8SW01_9ENTE</name>
<feature type="transmembrane region" description="Helical" evidence="1">
    <location>
        <begin position="76"/>
        <end position="98"/>
    </location>
</feature>
<organism evidence="2 3">
    <name type="scientific">Enterococcus raffinosus</name>
    <dbReference type="NCBI Taxonomy" id="71452"/>
    <lineage>
        <taxon>Bacteria</taxon>
        <taxon>Bacillati</taxon>
        <taxon>Bacillota</taxon>
        <taxon>Bacilli</taxon>
        <taxon>Lactobacillales</taxon>
        <taxon>Enterococcaceae</taxon>
        <taxon>Enterococcus</taxon>
    </lineage>
</organism>
<feature type="transmembrane region" description="Helical" evidence="1">
    <location>
        <begin position="110"/>
        <end position="134"/>
    </location>
</feature>
<dbReference type="EMBL" id="JARPXM010000013">
    <property type="protein sequence ID" value="MDT2539000.1"/>
    <property type="molecule type" value="Genomic_DNA"/>
</dbReference>
<proteinExistence type="predicted"/>
<evidence type="ECO:0000313" key="3">
    <source>
        <dbReference type="Proteomes" id="UP001249240"/>
    </source>
</evidence>
<gene>
    <name evidence="2" type="ORF">P7D78_12765</name>
</gene>
<dbReference type="Proteomes" id="UP001249240">
    <property type="component" value="Unassembled WGS sequence"/>
</dbReference>
<evidence type="ECO:0008006" key="4">
    <source>
        <dbReference type="Google" id="ProtNLM"/>
    </source>
</evidence>
<dbReference type="AlphaFoldDB" id="A0AAW8SW01"/>
<reference evidence="2" key="1">
    <citation type="submission" date="2023-03" db="EMBL/GenBank/DDBJ databases">
        <authorList>
            <person name="Shen W."/>
            <person name="Cai J."/>
        </authorList>
    </citation>
    <scope>NUCLEOTIDE SEQUENCE</scope>
    <source>
        <strain evidence="2">B646-2</strain>
    </source>
</reference>
<keyword evidence="1" id="KW-0472">Membrane</keyword>
<dbReference type="RefSeq" id="WP_311807367.1">
    <property type="nucleotide sequence ID" value="NZ_JARPXM010000013.1"/>
</dbReference>
<evidence type="ECO:0000313" key="2">
    <source>
        <dbReference type="EMBL" id="MDT2539000.1"/>
    </source>
</evidence>
<feature type="transmembrane region" description="Helical" evidence="1">
    <location>
        <begin position="7"/>
        <end position="30"/>
    </location>
</feature>
<sequence length="145" mass="16417">MKNFTKITAIYTIVYAITSFILLVTIGVFTVASRGIFLFSIFGLLPFFVGFMHIVGFVCEIICLRINKNSPAKRKMVLLSLIFYVIEILALVLPFVSMIGKMNAYLVQNILLFAFGSIPVTKLCLLILSIIILVRFRKRKTTNEI</sequence>
<protein>
    <recommendedName>
        <fullName evidence="4">Integral membrane protein</fullName>
    </recommendedName>
</protein>
<keyword evidence="1" id="KW-0812">Transmembrane</keyword>